<sequence length="81" mass="8974">MYPRVFLVNGLTAIAAAFLASSQTQAVTNTTAAKQHKPNAKKSKYHDTTELSTATQTESQECKDCRHLSVLLVLVWIFFTT</sequence>
<dbReference type="Proteomes" id="UP000234966">
    <property type="component" value="Unassembled WGS sequence"/>
</dbReference>
<dbReference type="AlphaFoldDB" id="A0A2N6M641"/>
<proteinExistence type="predicted"/>
<keyword evidence="2" id="KW-0732">Signal</keyword>
<evidence type="ECO:0000313" key="3">
    <source>
        <dbReference type="EMBL" id="PMB42222.1"/>
    </source>
</evidence>
<evidence type="ECO:0000256" key="2">
    <source>
        <dbReference type="SAM" id="SignalP"/>
    </source>
</evidence>
<comment type="caution">
    <text evidence="3">The sequence shown here is derived from an EMBL/GenBank/DDBJ whole genome shotgun (WGS) entry which is preliminary data.</text>
</comment>
<gene>
    <name evidence="3" type="ORF">CEN41_15710</name>
</gene>
<dbReference type="EMBL" id="NMQI01000364">
    <property type="protein sequence ID" value="PMB42222.1"/>
    <property type="molecule type" value="Genomic_DNA"/>
</dbReference>
<dbReference type="RefSeq" id="WP_102207236.1">
    <property type="nucleotide sequence ID" value="NZ_NMQI01000364.1"/>
</dbReference>
<feature type="compositionally biased region" description="Basic residues" evidence="1">
    <location>
        <begin position="34"/>
        <end position="44"/>
    </location>
</feature>
<evidence type="ECO:0000256" key="1">
    <source>
        <dbReference type="SAM" id="MobiDB-lite"/>
    </source>
</evidence>
<reference evidence="3 4" key="1">
    <citation type="submission" date="2017-07" db="EMBL/GenBank/DDBJ databases">
        <title>Genomes of Fischerella (Mastigocladus) sp. strains.</title>
        <authorList>
            <person name="Miller S.R."/>
        </authorList>
    </citation>
    <scope>NUCLEOTIDE SEQUENCE [LARGE SCALE GENOMIC DNA]</scope>
    <source>
        <strain evidence="3 4">CCMEE 5330</strain>
    </source>
</reference>
<name>A0A2N6M641_9CYAN</name>
<feature type="signal peptide" evidence="2">
    <location>
        <begin position="1"/>
        <end position="26"/>
    </location>
</feature>
<feature type="region of interest" description="Disordered" evidence="1">
    <location>
        <begin position="30"/>
        <end position="57"/>
    </location>
</feature>
<evidence type="ECO:0000313" key="4">
    <source>
        <dbReference type="Proteomes" id="UP000234966"/>
    </source>
</evidence>
<protein>
    <submittedName>
        <fullName evidence="3">Uncharacterized protein</fullName>
    </submittedName>
</protein>
<organism evidence="3 4">
    <name type="scientific">Fischerella thermalis CCMEE 5330</name>
    <dbReference type="NCBI Taxonomy" id="2019670"/>
    <lineage>
        <taxon>Bacteria</taxon>
        <taxon>Bacillati</taxon>
        <taxon>Cyanobacteriota</taxon>
        <taxon>Cyanophyceae</taxon>
        <taxon>Nostocales</taxon>
        <taxon>Hapalosiphonaceae</taxon>
        <taxon>Fischerella</taxon>
    </lineage>
</organism>
<accession>A0A2N6M641</accession>
<feature type="chain" id="PRO_5014937721" evidence="2">
    <location>
        <begin position="27"/>
        <end position="81"/>
    </location>
</feature>